<dbReference type="AlphaFoldDB" id="A0A9D4IHX6"/>
<proteinExistence type="predicted"/>
<evidence type="ECO:0000313" key="2">
    <source>
        <dbReference type="EMBL" id="KAH3773152.1"/>
    </source>
</evidence>
<dbReference type="Proteomes" id="UP000828390">
    <property type="component" value="Unassembled WGS sequence"/>
</dbReference>
<evidence type="ECO:0000256" key="1">
    <source>
        <dbReference type="SAM" id="MobiDB-lite"/>
    </source>
</evidence>
<name>A0A9D4IHX6_DREPO</name>
<reference evidence="2" key="2">
    <citation type="submission" date="2020-11" db="EMBL/GenBank/DDBJ databases">
        <authorList>
            <person name="McCartney M.A."/>
            <person name="Auch B."/>
            <person name="Kono T."/>
            <person name="Mallez S."/>
            <person name="Becker A."/>
            <person name="Gohl D.M."/>
            <person name="Silverstein K.A.T."/>
            <person name="Koren S."/>
            <person name="Bechman K.B."/>
            <person name="Herman A."/>
            <person name="Abrahante J.E."/>
            <person name="Garbe J."/>
        </authorList>
    </citation>
    <scope>NUCLEOTIDE SEQUENCE</scope>
    <source>
        <strain evidence="2">Duluth1</strain>
        <tissue evidence="2">Whole animal</tissue>
    </source>
</reference>
<feature type="region of interest" description="Disordered" evidence="1">
    <location>
        <begin position="1"/>
        <end position="47"/>
    </location>
</feature>
<sequence length="88" mass="9615">MPWGKDSSGPSWNSSWSSHWDGSESSHRRTPEGQHVPTCRKNGGTGWGWGGKAPYLEHCPGCRAERSGSRFGGSKRSGVADIARLIFR</sequence>
<organism evidence="2 3">
    <name type="scientific">Dreissena polymorpha</name>
    <name type="common">Zebra mussel</name>
    <name type="synonym">Mytilus polymorpha</name>
    <dbReference type="NCBI Taxonomy" id="45954"/>
    <lineage>
        <taxon>Eukaryota</taxon>
        <taxon>Metazoa</taxon>
        <taxon>Spiralia</taxon>
        <taxon>Lophotrochozoa</taxon>
        <taxon>Mollusca</taxon>
        <taxon>Bivalvia</taxon>
        <taxon>Autobranchia</taxon>
        <taxon>Heteroconchia</taxon>
        <taxon>Euheterodonta</taxon>
        <taxon>Imparidentia</taxon>
        <taxon>Neoheterodontei</taxon>
        <taxon>Myida</taxon>
        <taxon>Dreissenoidea</taxon>
        <taxon>Dreissenidae</taxon>
        <taxon>Dreissena</taxon>
    </lineage>
</organism>
<gene>
    <name evidence="2" type="ORF">DPMN_174507</name>
</gene>
<accession>A0A9D4IHX6</accession>
<feature type="compositionally biased region" description="Basic and acidic residues" evidence="1">
    <location>
        <begin position="21"/>
        <end position="32"/>
    </location>
</feature>
<evidence type="ECO:0000313" key="3">
    <source>
        <dbReference type="Proteomes" id="UP000828390"/>
    </source>
</evidence>
<feature type="compositionally biased region" description="Low complexity" evidence="1">
    <location>
        <begin position="1"/>
        <end position="20"/>
    </location>
</feature>
<reference evidence="2" key="1">
    <citation type="journal article" date="2019" name="bioRxiv">
        <title>The Genome of the Zebra Mussel, Dreissena polymorpha: A Resource for Invasive Species Research.</title>
        <authorList>
            <person name="McCartney M.A."/>
            <person name="Auch B."/>
            <person name="Kono T."/>
            <person name="Mallez S."/>
            <person name="Zhang Y."/>
            <person name="Obille A."/>
            <person name="Becker A."/>
            <person name="Abrahante J.E."/>
            <person name="Garbe J."/>
            <person name="Badalamenti J.P."/>
            <person name="Herman A."/>
            <person name="Mangelson H."/>
            <person name="Liachko I."/>
            <person name="Sullivan S."/>
            <person name="Sone E.D."/>
            <person name="Koren S."/>
            <person name="Silverstein K.A.T."/>
            <person name="Beckman K.B."/>
            <person name="Gohl D.M."/>
        </authorList>
    </citation>
    <scope>NUCLEOTIDE SEQUENCE</scope>
    <source>
        <strain evidence="2">Duluth1</strain>
        <tissue evidence="2">Whole animal</tissue>
    </source>
</reference>
<dbReference type="EMBL" id="JAIWYP010000009">
    <property type="protein sequence ID" value="KAH3773152.1"/>
    <property type="molecule type" value="Genomic_DNA"/>
</dbReference>
<protein>
    <submittedName>
        <fullName evidence="2">Uncharacterized protein</fullName>
    </submittedName>
</protein>
<comment type="caution">
    <text evidence="2">The sequence shown here is derived from an EMBL/GenBank/DDBJ whole genome shotgun (WGS) entry which is preliminary data.</text>
</comment>
<keyword evidence="3" id="KW-1185">Reference proteome</keyword>